<evidence type="ECO:0000313" key="2">
    <source>
        <dbReference type="Proteomes" id="UP000639772"/>
    </source>
</evidence>
<proteinExistence type="predicted"/>
<dbReference type="Proteomes" id="UP000639772">
    <property type="component" value="Chromosome 12"/>
</dbReference>
<sequence>MSSAFAPSVPLFEVPASSAVEAPVTTAAAISSAVIIISHFPSFTKSSTLAVSASASTALPLLSSFTTLTFGMSIMHYTCYTLPVVTAANYNVHVSATRGYLGLITYSYHAIEITLSLMEAH</sequence>
<dbReference type="AlphaFoldDB" id="A0A835UEH0"/>
<accession>A0A835UEH0</accession>
<evidence type="ECO:0000313" key="1">
    <source>
        <dbReference type="EMBL" id="KAG0458617.1"/>
    </source>
</evidence>
<name>A0A835UEH0_VANPL</name>
<protein>
    <submittedName>
        <fullName evidence="1">Uncharacterized protein</fullName>
    </submittedName>
</protein>
<reference evidence="1 2" key="1">
    <citation type="journal article" date="2020" name="Nat. Food">
        <title>A phased Vanilla planifolia genome enables genetic improvement of flavour and production.</title>
        <authorList>
            <person name="Hasing T."/>
            <person name="Tang H."/>
            <person name="Brym M."/>
            <person name="Khazi F."/>
            <person name="Huang T."/>
            <person name="Chambers A.H."/>
        </authorList>
    </citation>
    <scope>NUCLEOTIDE SEQUENCE [LARGE SCALE GENOMIC DNA]</scope>
    <source>
        <tissue evidence="1">Leaf</tissue>
    </source>
</reference>
<dbReference type="EMBL" id="JADCNM010000012">
    <property type="protein sequence ID" value="KAG0458617.1"/>
    <property type="molecule type" value="Genomic_DNA"/>
</dbReference>
<comment type="caution">
    <text evidence="1">The sequence shown here is derived from an EMBL/GenBank/DDBJ whole genome shotgun (WGS) entry which is preliminary data.</text>
</comment>
<organism evidence="1 2">
    <name type="scientific">Vanilla planifolia</name>
    <name type="common">Vanilla</name>
    <dbReference type="NCBI Taxonomy" id="51239"/>
    <lineage>
        <taxon>Eukaryota</taxon>
        <taxon>Viridiplantae</taxon>
        <taxon>Streptophyta</taxon>
        <taxon>Embryophyta</taxon>
        <taxon>Tracheophyta</taxon>
        <taxon>Spermatophyta</taxon>
        <taxon>Magnoliopsida</taxon>
        <taxon>Liliopsida</taxon>
        <taxon>Asparagales</taxon>
        <taxon>Orchidaceae</taxon>
        <taxon>Vanilloideae</taxon>
        <taxon>Vanilleae</taxon>
        <taxon>Vanilla</taxon>
    </lineage>
</organism>
<gene>
    <name evidence="1" type="ORF">HPP92_021745</name>
</gene>